<name>A0A8C4QGU7_EPTBU</name>
<sequence length="317" mass="36468">MHNILLFSMCKNNFTLVVVPCFHHSPVLQKAIRYLLPSALHEKRARPIMKHPKEIFPKRKVAQWGADGHPFNFLFYTGKHQYYNLMHDTSALLVKAEAEEDRRRAKGEEMDHLTFNLSRWVNKDELYDIILENLSDKDYSDFIQLCEKLLANPCARLAEDHLTTFRKKVIVKAYTQVVTPLQYDESGRAFSQSKGIRKSAQATVTLLDAGTGEIVVNGMDYLEYFPVLQDREQLMFPFQFVERLGRHDAVCSVTGGGHSSQAGAVRLAISLALISFLQPDEIESMRRAGLLTKDPRRRERKKPGQEGARRKFTWSKR</sequence>
<dbReference type="PANTHER" id="PTHR21569:SF1">
    <property type="entry name" value="SMALL RIBOSOMAL SUBUNIT PROTEIN US9M"/>
    <property type="match status" value="1"/>
</dbReference>
<evidence type="ECO:0000256" key="3">
    <source>
        <dbReference type="ARBA" id="ARBA00022946"/>
    </source>
</evidence>
<evidence type="ECO:0000313" key="10">
    <source>
        <dbReference type="Ensembl" id="ENSEBUP00000015289.1"/>
    </source>
</evidence>
<dbReference type="InterPro" id="IPR023035">
    <property type="entry name" value="Ribosomal_uS9_bac/plastid"/>
</dbReference>
<keyword evidence="3" id="KW-0809">Transit peptide</keyword>
<evidence type="ECO:0000256" key="6">
    <source>
        <dbReference type="ARBA" id="ARBA00023274"/>
    </source>
</evidence>
<dbReference type="NCBIfam" id="NF001099">
    <property type="entry name" value="PRK00132.1"/>
    <property type="match status" value="1"/>
</dbReference>
<evidence type="ECO:0000256" key="2">
    <source>
        <dbReference type="ARBA" id="ARBA00005251"/>
    </source>
</evidence>
<protein>
    <recommendedName>
        <fullName evidence="7">Small ribosomal subunit protein uS9m</fullName>
    </recommendedName>
    <alternativeName>
        <fullName evidence="8">28S ribosomal protein S9, mitochondrial</fullName>
    </alternativeName>
</protein>
<evidence type="ECO:0000313" key="11">
    <source>
        <dbReference type="Proteomes" id="UP000694388"/>
    </source>
</evidence>
<organism evidence="10 11">
    <name type="scientific">Eptatretus burgeri</name>
    <name type="common">Inshore hagfish</name>
    <dbReference type="NCBI Taxonomy" id="7764"/>
    <lineage>
        <taxon>Eukaryota</taxon>
        <taxon>Metazoa</taxon>
        <taxon>Chordata</taxon>
        <taxon>Craniata</taxon>
        <taxon>Vertebrata</taxon>
        <taxon>Cyclostomata</taxon>
        <taxon>Myxini</taxon>
        <taxon>Myxiniformes</taxon>
        <taxon>Myxinidae</taxon>
        <taxon>Eptatretinae</taxon>
        <taxon>Eptatretus</taxon>
    </lineage>
</organism>
<comment type="subcellular location">
    <subcellularLocation>
        <location evidence="1">Mitochondrion</location>
    </subcellularLocation>
</comment>
<dbReference type="AlphaFoldDB" id="A0A8C4QGU7"/>
<dbReference type="Ensembl" id="ENSEBUT00000015865.1">
    <property type="protein sequence ID" value="ENSEBUP00000015289.1"/>
    <property type="gene ID" value="ENSEBUG00000009642.1"/>
</dbReference>
<keyword evidence="6" id="KW-0687">Ribonucleoprotein</keyword>
<accession>A0A8C4QGU7</accession>
<keyword evidence="4" id="KW-0689">Ribosomal protein</keyword>
<proteinExistence type="inferred from homology"/>
<dbReference type="FunFam" id="3.30.230.10:FF:000035">
    <property type="entry name" value="28S ribosomal protein S9, mitochondrial"/>
    <property type="match status" value="1"/>
</dbReference>
<dbReference type="GO" id="GO:0003735">
    <property type="term" value="F:structural constituent of ribosome"/>
    <property type="evidence" value="ECO:0007669"/>
    <property type="project" value="InterPro"/>
</dbReference>
<reference evidence="10" key="1">
    <citation type="submission" date="2025-08" db="UniProtKB">
        <authorList>
            <consortium name="Ensembl"/>
        </authorList>
    </citation>
    <scope>IDENTIFICATION</scope>
</reference>
<dbReference type="InterPro" id="IPR000754">
    <property type="entry name" value="Ribosomal_uS9"/>
</dbReference>
<keyword evidence="5" id="KW-0496">Mitochondrion</keyword>
<feature type="region of interest" description="Disordered" evidence="9">
    <location>
        <begin position="288"/>
        <end position="317"/>
    </location>
</feature>
<comment type="similarity">
    <text evidence="2">Belongs to the universal ribosomal protein uS9 family.</text>
</comment>
<dbReference type="Gene3D" id="3.30.230.10">
    <property type="match status" value="1"/>
</dbReference>
<dbReference type="GeneTree" id="ENSGT00390000011204"/>
<dbReference type="SUPFAM" id="SSF54211">
    <property type="entry name" value="Ribosomal protein S5 domain 2-like"/>
    <property type="match status" value="1"/>
</dbReference>
<dbReference type="InterPro" id="IPR020568">
    <property type="entry name" value="Ribosomal_Su5_D2-typ_SF"/>
</dbReference>
<keyword evidence="11" id="KW-1185">Reference proteome</keyword>
<dbReference type="InterPro" id="IPR014721">
    <property type="entry name" value="Ribsml_uS5_D2-typ_fold_subgr"/>
</dbReference>
<evidence type="ECO:0000256" key="1">
    <source>
        <dbReference type="ARBA" id="ARBA00004173"/>
    </source>
</evidence>
<feature type="compositionally biased region" description="Basic and acidic residues" evidence="9">
    <location>
        <begin position="293"/>
        <end position="309"/>
    </location>
</feature>
<dbReference type="PANTHER" id="PTHR21569">
    <property type="entry name" value="RIBOSOMAL PROTEIN S9"/>
    <property type="match status" value="1"/>
</dbReference>
<reference evidence="10" key="2">
    <citation type="submission" date="2025-09" db="UniProtKB">
        <authorList>
            <consortium name="Ensembl"/>
        </authorList>
    </citation>
    <scope>IDENTIFICATION</scope>
</reference>
<evidence type="ECO:0000256" key="9">
    <source>
        <dbReference type="SAM" id="MobiDB-lite"/>
    </source>
</evidence>
<dbReference type="GO" id="GO:0005743">
    <property type="term" value="C:mitochondrial inner membrane"/>
    <property type="evidence" value="ECO:0007669"/>
    <property type="project" value="UniProtKB-ARBA"/>
</dbReference>
<dbReference type="GO" id="GO:0005763">
    <property type="term" value="C:mitochondrial small ribosomal subunit"/>
    <property type="evidence" value="ECO:0007669"/>
    <property type="project" value="TreeGrafter"/>
</dbReference>
<dbReference type="Proteomes" id="UP000694388">
    <property type="component" value="Unplaced"/>
</dbReference>
<dbReference type="GO" id="GO:0003723">
    <property type="term" value="F:RNA binding"/>
    <property type="evidence" value="ECO:0007669"/>
    <property type="project" value="TreeGrafter"/>
</dbReference>
<dbReference type="Pfam" id="PF00380">
    <property type="entry name" value="Ribosomal_S9"/>
    <property type="match status" value="1"/>
</dbReference>
<evidence type="ECO:0000256" key="4">
    <source>
        <dbReference type="ARBA" id="ARBA00022980"/>
    </source>
</evidence>
<dbReference type="GO" id="GO:0006412">
    <property type="term" value="P:translation"/>
    <property type="evidence" value="ECO:0007669"/>
    <property type="project" value="InterPro"/>
</dbReference>
<dbReference type="OMA" id="RAKWIWY"/>
<evidence type="ECO:0000256" key="5">
    <source>
        <dbReference type="ARBA" id="ARBA00023128"/>
    </source>
</evidence>
<evidence type="ECO:0000256" key="8">
    <source>
        <dbReference type="ARBA" id="ARBA00076042"/>
    </source>
</evidence>
<evidence type="ECO:0000256" key="7">
    <source>
        <dbReference type="ARBA" id="ARBA00039318"/>
    </source>
</evidence>